<proteinExistence type="predicted"/>
<sequence length="81" mass="9023">MRDPAEAGKRPFARLPALHLSHVMSGCGRFGSCHLQFDEINDDTNERHCHVIDFLFPAIEADPPLCLTCRKPCTADERMGG</sequence>
<protein>
    <submittedName>
        <fullName evidence="1">Uncharacterized protein</fullName>
    </submittedName>
</protein>
<gene>
    <name evidence="1" type="ORF">GGE66_006694</name>
</gene>
<dbReference type="AlphaFoldDB" id="A0A7W9ZZH6"/>
<dbReference type="PROSITE" id="PS51257">
    <property type="entry name" value="PROKAR_LIPOPROTEIN"/>
    <property type="match status" value="1"/>
</dbReference>
<dbReference type="EMBL" id="JACIIJ010000033">
    <property type="protein sequence ID" value="MBB6225661.1"/>
    <property type="molecule type" value="Genomic_DNA"/>
</dbReference>
<comment type="caution">
    <text evidence="1">The sequence shown here is derived from an EMBL/GenBank/DDBJ whole genome shotgun (WGS) entry which is preliminary data.</text>
</comment>
<organism evidence="1 2">
    <name type="scientific">Rhizobium leguminosarum</name>
    <dbReference type="NCBI Taxonomy" id="384"/>
    <lineage>
        <taxon>Bacteria</taxon>
        <taxon>Pseudomonadati</taxon>
        <taxon>Pseudomonadota</taxon>
        <taxon>Alphaproteobacteria</taxon>
        <taxon>Hyphomicrobiales</taxon>
        <taxon>Rhizobiaceae</taxon>
        <taxon>Rhizobium/Agrobacterium group</taxon>
        <taxon>Rhizobium</taxon>
    </lineage>
</organism>
<reference evidence="1 2" key="1">
    <citation type="submission" date="2020-08" db="EMBL/GenBank/DDBJ databases">
        <title>Genomic Encyclopedia of Type Strains, Phase IV (KMG-V): Genome sequencing to study the core and pangenomes of soil and plant-associated prokaryotes.</title>
        <authorList>
            <person name="Whitman W."/>
        </authorList>
    </citation>
    <scope>NUCLEOTIDE SEQUENCE [LARGE SCALE GENOMIC DNA]</scope>
    <source>
        <strain evidence="1 2">SEMIA 4011</strain>
    </source>
</reference>
<accession>A0A7W9ZZH6</accession>
<evidence type="ECO:0000313" key="2">
    <source>
        <dbReference type="Proteomes" id="UP000517187"/>
    </source>
</evidence>
<name>A0A7W9ZZH6_RHILE</name>
<dbReference type="Proteomes" id="UP000517187">
    <property type="component" value="Unassembled WGS sequence"/>
</dbReference>
<evidence type="ECO:0000313" key="1">
    <source>
        <dbReference type="EMBL" id="MBB6225661.1"/>
    </source>
</evidence>